<evidence type="ECO:0000256" key="1">
    <source>
        <dbReference type="ARBA" id="ARBA00023002"/>
    </source>
</evidence>
<dbReference type="Gene3D" id="3.40.50.720">
    <property type="entry name" value="NAD(P)-binding Rossmann-like Domain"/>
    <property type="match status" value="1"/>
</dbReference>
<feature type="domain" description="Alcohol dehydrogenase-like N-terminal" evidence="3">
    <location>
        <begin position="24"/>
        <end position="129"/>
    </location>
</feature>
<dbReference type="Pfam" id="PF00107">
    <property type="entry name" value="ADH_zinc_N"/>
    <property type="match status" value="1"/>
</dbReference>
<dbReference type="Proteomes" id="UP000617628">
    <property type="component" value="Unassembled WGS sequence"/>
</dbReference>
<evidence type="ECO:0000313" key="5">
    <source>
        <dbReference type="Proteomes" id="UP000617628"/>
    </source>
</evidence>
<dbReference type="InterPro" id="IPR011032">
    <property type="entry name" value="GroES-like_sf"/>
</dbReference>
<evidence type="ECO:0000313" key="4">
    <source>
        <dbReference type="EMBL" id="MBK1878980.1"/>
    </source>
</evidence>
<gene>
    <name evidence="4" type="ORF">JIN87_19000</name>
</gene>
<dbReference type="AlphaFoldDB" id="A0A934RWE2"/>
<comment type="caution">
    <text evidence="4">The sequence shown here is derived from an EMBL/GenBank/DDBJ whole genome shotgun (WGS) entry which is preliminary data.</text>
</comment>
<evidence type="ECO:0000259" key="3">
    <source>
        <dbReference type="Pfam" id="PF08240"/>
    </source>
</evidence>
<keyword evidence="1" id="KW-0560">Oxidoreductase</keyword>
<dbReference type="InterPro" id="IPR013154">
    <property type="entry name" value="ADH-like_N"/>
</dbReference>
<dbReference type="CDD" id="cd08261">
    <property type="entry name" value="Zn_ADH7"/>
    <property type="match status" value="1"/>
</dbReference>
<dbReference type="Pfam" id="PF08240">
    <property type="entry name" value="ADH_N"/>
    <property type="match status" value="1"/>
</dbReference>
<proteinExistence type="predicted"/>
<dbReference type="InterPro" id="IPR013149">
    <property type="entry name" value="ADH-like_C"/>
</dbReference>
<dbReference type="SUPFAM" id="SSF50129">
    <property type="entry name" value="GroES-like"/>
    <property type="match status" value="1"/>
</dbReference>
<protein>
    <submittedName>
        <fullName evidence="4">Zinc-binding alcohol dehydrogenase family protein</fullName>
    </submittedName>
</protein>
<dbReference type="PANTHER" id="PTHR43401">
    <property type="entry name" value="L-THREONINE 3-DEHYDROGENASE"/>
    <property type="match status" value="1"/>
</dbReference>
<feature type="domain" description="Alcohol dehydrogenase-like C-terminal" evidence="2">
    <location>
        <begin position="169"/>
        <end position="295"/>
    </location>
</feature>
<dbReference type="PANTHER" id="PTHR43401:SF3">
    <property type="entry name" value="L-GALACTONATE-5-DEHYDROGENASE"/>
    <property type="match status" value="1"/>
</dbReference>
<evidence type="ECO:0000259" key="2">
    <source>
        <dbReference type="Pfam" id="PF00107"/>
    </source>
</evidence>
<reference evidence="4" key="1">
    <citation type="submission" date="2021-01" db="EMBL/GenBank/DDBJ databases">
        <title>Modified the classification status of verrucomicrobia.</title>
        <authorList>
            <person name="Feng X."/>
        </authorList>
    </citation>
    <scope>NUCLEOTIDE SEQUENCE</scope>
    <source>
        <strain evidence="4">KCTC 13126</strain>
    </source>
</reference>
<dbReference type="GO" id="GO:0016491">
    <property type="term" value="F:oxidoreductase activity"/>
    <property type="evidence" value="ECO:0007669"/>
    <property type="project" value="UniProtKB-KW"/>
</dbReference>
<organism evidence="4 5">
    <name type="scientific">Pelagicoccus mobilis</name>
    <dbReference type="NCBI Taxonomy" id="415221"/>
    <lineage>
        <taxon>Bacteria</taxon>
        <taxon>Pseudomonadati</taxon>
        <taxon>Verrucomicrobiota</taxon>
        <taxon>Opitutia</taxon>
        <taxon>Puniceicoccales</taxon>
        <taxon>Pelagicoccaceae</taxon>
        <taxon>Pelagicoccus</taxon>
    </lineage>
</organism>
<name>A0A934RWE2_9BACT</name>
<dbReference type="InterPro" id="IPR050129">
    <property type="entry name" value="Zn_alcohol_dh"/>
</dbReference>
<dbReference type="RefSeq" id="WP_200357194.1">
    <property type="nucleotide sequence ID" value="NZ_JAENIL010000038.1"/>
</dbReference>
<accession>A0A934RWE2</accession>
<sequence length="334" mass="35853">MRSLILQEPGKLEFVELDPVVPQAGEALVKVLSCGVCGTDIHALSGKQPFFSYPRRLGHELCVEVISVPAESGLVAGDRCAVEPYFFCGECPACRAGKTNCCHSLQVMGVDVDGGHVPEFTIDPAYLHKSERLSSDQLALVEPLAIGAHAVERANPTAGEALVVLGMGPIGLSVALFAKAAGANVVVVDLDEDRLKFASEVMKLGTPIVGGDGFEERLKTHFGQLPSCVIDATGSPRSMNTCFNFTEHGGRVVFVGLFIGDLQFDDPNFHRRELTLYASRAALSSTFGDVIEKIESGAVDPLPLITHRLQFDQLKDELPELHNQAGLVKAVIDF</sequence>
<dbReference type="SUPFAM" id="SSF51735">
    <property type="entry name" value="NAD(P)-binding Rossmann-fold domains"/>
    <property type="match status" value="1"/>
</dbReference>
<keyword evidence="5" id="KW-1185">Reference proteome</keyword>
<dbReference type="EMBL" id="JAENIL010000038">
    <property type="protein sequence ID" value="MBK1878980.1"/>
    <property type="molecule type" value="Genomic_DNA"/>
</dbReference>
<dbReference type="Gene3D" id="3.90.180.10">
    <property type="entry name" value="Medium-chain alcohol dehydrogenases, catalytic domain"/>
    <property type="match status" value="1"/>
</dbReference>
<dbReference type="InterPro" id="IPR036291">
    <property type="entry name" value="NAD(P)-bd_dom_sf"/>
</dbReference>